<accession>A0A2R2ZGB3</accession>
<protein>
    <submittedName>
        <fullName evidence="1">Uncharacterized protein</fullName>
    </submittedName>
</protein>
<dbReference type="EMBL" id="MG711516">
    <property type="protein sequence ID" value="AUO78175.1"/>
    <property type="molecule type" value="Genomic_DNA"/>
</dbReference>
<name>A0A2R2ZGB3_9CAUD</name>
<evidence type="ECO:0000313" key="1">
    <source>
        <dbReference type="EMBL" id="AUO78175.1"/>
    </source>
</evidence>
<reference evidence="1 2" key="1">
    <citation type="submission" date="2017-12" db="EMBL/GenBank/DDBJ databases">
        <title>Sequencing, genome analysis and host range of a novel Ralstonia phage RsoP1EGY isolated from Egypt.</title>
        <authorList>
            <person name="Ahmad A.A."/>
            <person name="Addy H.S."/>
            <person name="Elhalag K.M."/>
            <person name="Nasr-Eldin M.A."/>
            <person name="Hussien A.S."/>
            <person name="Huang Q."/>
        </authorList>
    </citation>
    <scope>NUCLEOTIDE SEQUENCE [LARGE SCALE GENOMIC DNA]</scope>
</reference>
<dbReference type="Proteomes" id="UP000244501">
    <property type="component" value="Segment"/>
</dbReference>
<sequence>MSAQAEQTQTAPTIIALLSAANMAQTGPGVFAGVINQATPEERAGVKNMKDLLALYFKVHARVVTEISAEVEATTDHRAPLVDLSDFAETLAEYFSRADEVVPEGVTLQ</sequence>
<keyword evidence="2" id="KW-1185">Reference proteome</keyword>
<proteinExistence type="predicted"/>
<evidence type="ECO:0000313" key="2">
    <source>
        <dbReference type="Proteomes" id="UP000244501"/>
    </source>
</evidence>
<organism evidence="1 2">
    <name type="scientific">Ralstonia phage RsoP1EGY</name>
    <dbReference type="NCBI Taxonomy" id="2070026"/>
    <lineage>
        <taxon>Viruses</taxon>
        <taxon>Duplodnaviria</taxon>
        <taxon>Heunggongvirae</taxon>
        <taxon>Uroviricota</taxon>
        <taxon>Caudoviricetes</taxon>
        <taxon>Autographivirales</taxon>
        <taxon>Gyeongsanvirus</taxon>
        <taxon>Gyeongsanvirus RsoP1EGY</taxon>
    </lineage>
</organism>
<gene>
    <name evidence="1" type="ORF">RSEGYP2_14</name>
</gene>